<dbReference type="SUPFAM" id="SSF48008">
    <property type="entry name" value="GntR ligand-binding domain-like"/>
    <property type="match status" value="1"/>
</dbReference>
<dbReference type="Pfam" id="PF00392">
    <property type="entry name" value="GntR"/>
    <property type="match status" value="1"/>
</dbReference>
<keyword evidence="3" id="KW-0804">Transcription</keyword>
<evidence type="ECO:0000256" key="3">
    <source>
        <dbReference type="ARBA" id="ARBA00023163"/>
    </source>
</evidence>
<evidence type="ECO:0000256" key="1">
    <source>
        <dbReference type="ARBA" id="ARBA00023015"/>
    </source>
</evidence>
<dbReference type="PANTHER" id="PTHR43537:SF41">
    <property type="entry name" value="TRANSCRIPTIONAL REGULATORY PROTEIN"/>
    <property type="match status" value="1"/>
</dbReference>
<dbReference type="PANTHER" id="PTHR43537">
    <property type="entry name" value="TRANSCRIPTIONAL REGULATOR, GNTR FAMILY"/>
    <property type="match status" value="1"/>
</dbReference>
<protein>
    <submittedName>
        <fullName evidence="5">GntR family transcriptional regulator</fullName>
    </submittedName>
</protein>
<dbReference type="SUPFAM" id="SSF46785">
    <property type="entry name" value="Winged helix' DNA-binding domain"/>
    <property type="match status" value="1"/>
</dbReference>
<dbReference type="GO" id="GO:0003677">
    <property type="term" value="F:DNA binding"/>
    <property type="evidence" value="ECO:0007669"/>
    <property type="project" value="UniProtKB-KW"/>
</dbReference>
<dbReference type="InterPro" id="IPR000524">
    <property type="entry name" value="Tscrpt_reg_HTH_GntR"/>
</dbReference>
<dbReference type="InterPro" id="IPR036390">
    <property type="entry name" value="WH_DNA-bd_sf"/>
</dbReference>
<dbReference type="OrthoDB" id="9812290at2"/>
<accession>A0A2S2CV33</accession>
<sequence length="285" mass="31989">MLSWSTGMLAGRRVAGRGRVTMRPAPPSFGHKACAQRALLESMDLSGRCWNMILDEGLEGRVTQTALKRQTTAVLVADELRRRIVSGQLKEGEQIRQELIAGELGVSRIPVREALKQLEAEGFLTIHSHRGAVVSKLSIDEIAELFDLRAVLETWVLGLAIPRMTDADLQQAEAILRKMIANDRIDQWGSLNWEFHMALYRPSGRMETLKLINRLHGMVDRYVRLQISLTVGQSKAHQEHQQLLELCRKRDPLRATRLLEEHIGDVRDGLMKHLSEQAAEGAAAG</sequence>
<dbReference type="Gene3D" id="1.10.10.10">
    <property type="entry name" value="Winged helix-like DNA-binding domain superfamily/Winged helix DNA-binding domain"/>
    <property type="match status" value="1"/>
</dbReference>
<organism evidence="5 6">
    <name type="scientific">Azospirillum thermophilum</name>
    <dbReference type="NCBI Taxonomy" id="2202148"/>
    <lineage>
        <taxon>Bacteria</taxon>
        <taxon>Pseudomonadati</taxon>
        <taxon>Pseudomonadota</taxon>
        <taxon>Alphaproteobacteria</taxon>
        <taxon>Rhodospirillales</taxon>
        <taxon>Azospirillaceae</taxon>
        <taxon>Azospirillum</taxon>
    </lineage>
</organism>
<gene>
    <name evidence="5" type="ORF">DEW08_20010</name>
</gene>
<keyword evidence="2" id="KW-0238">DNA-binding</keyword>
<dbReference type="CDD" id="cd07377">
    <property type="entry name" value="WHTH_GntR"/>
    <property type="match status" value="1"/>
</dbReference>
<dbReference type="GO" id="GO:0003700">
    <property type="term" value="F:DNA-binding transcription factor activity"/>
    <property type="evidence" value="ECO:0007669"/>
    <property type="project" value="InterPro"/>
</dbReference>
<proteinExistence type="predicted"/>
<keyword evidence="6" id="KW-1185">Reference proteome</keyword>
<dbReference type="KEGG" id="azz:DEW08_20010"/>
<dbReference type="SMART" id="SM00345">
    <property type="entry name" value="HTH_GNTR"/>
    <property type="match status" value="1"/>
</dbReference>
<feature type="domain" description="HTH gntR-type" evidence="4">
    <location>
        <begin position="70"/>
        <end position="137"/>
    </location>
</feature>
<dbReference type="InterPro" id="IPR008920">
    <property type="entry name" value="TF_FadR/GntR_C"/>
</dbReference>
<dbReference type="PROSITE" id="PS50949">
    <property type="entry name" value="HTH_GNTR"/>
    <property type="match status" value="1"/>
</dbReference>
<dbReference type="Gene3D" id="1.20.120.530">
    <property type="entry name" value="GntR ligand-binding domain-like"/>
    <property type="match status" value="1"/>
</dbReference>
<dbReference type="InterPro" id="IPR036388">
    <property type="entry name" value="WH-like_DNA-bd_sf"/>
</dbReference>
<dbReference type="AlphaFoldDB" id="A0A2S2CV33"/>
<evidence type="ECO:0000313" key="5">
    <source>
        <dbReference type="EMBL" id="AWK88372.1"/>
    </source>
</evidence>
<evidence type="ECO:0000259" key="4">
    <source>
        <dbReference type="PROSITE" id="PS50949"/>
    </source>
</evidence>
<name>A0A2S2CV33_9PROT</name>
<dbReference type="Proteomes" id="UP000245629">
    <property type="component" value="Chromosome 3"/>
</dbReference>
<evidence type="ECO:0000256" key="2">
    <source>
        <dbReference type="ARBA" id="ARBA00023125"/>
    </source>
</evidence>
<dbReference type="Pfam" id="PF07729">
    <property type="entry name" value="FCD"/>
    <property type="match status" value="1"/>
</dbReference>
<evidence type="ECO:0000313" key="6">
    <source>
        <dbReference type="Proteomes" id="UP000245629"/>
    </source>
</evidence>
<keyword evidence="1" id="KW-0805">Transcription regulation</keyword>
<dbReference type="InterPro" id="IPR011711">
    <property type="entry name" value="GntR_C"/>
</dbReference>
<dbReference type="EMBL" id="CP029354">
    <property type="protein sequence ID" value="AWK88372.1"/>
    <property type="molecule type" value="Genomic_DNA"/>
</dbReference>
<dbReference type="SMART" id="SM00895">
    <property type="entry name" value="FCD"/>
    <property type="match status" value="1"/>
</dbReference>
<reference evidence="6" key="1">
    <citation type="submission" date="2018-05" db="EMBL/GenBank/DDBJ databases">
        <title>Azospirillum thermophila sp. nov., a novel isolated from hot spring.</title>
        <authorList>
            <person name="Zhao Z."/>
        </authorList>
    </citation>
    <scope>NUCLEOTIDE SEQUENCE [LARGE SCALE GENOMIC DNA]</scope>
    <source>
        <strain evidence="6">CFH 70021</strain>
    </source>
</reference>